<proteinExistence type="predicted"/>
<protein>
    <submittedName>
        <fullName evidence="1">Uncharacterized protein</fullName>
    </submittedName>
</protein>
<sequence>MGSCISKTKAEEFTTVEPEVITIQRPKIRTLNLPVVIPRGQPKNRLRLFVVREASQEDTIRSPMVQ</sequence>
<evidence type="ECO:0000313" key="2">
    <source>
        <dbReference type="Proteomes" id="UP000187209"/>
    </source>
</evidence>
<reference evidence="1 2" key="1">
    <citation type="submission" date="2016-11" db="EMBL/GenBank/DDBJ databases">
        <title>The macronuclear genome of Stentor coeruleus: a giant cell with tiny introns.</title>
        <authorList>
            <person name="Slabodnick M."/>
            <person name="Ruby J.G."/>
            <person name="Reiff S.B."/>
            <person name="Swart E.C."/>
            <person name="Gosai S."/>
            <person name="Prabakaran S."/>
            <person name="Witkowska E."/>
            <person name="Larue G.E."/>
            <person name="Fisher S."/>
            <person name="Freeman R.M."/>
            <person name="Gunawardena J."/>
            <person name="Chu W."/>
            <person name="Stover N.A."/>
            <person name="Gregory B.D."/>
            <person name="Nowacki M."/>
            <person name="Derisi J."/>
            <person name="Roy S.W."/>
            <person name="Marshall W.F."/>
            <person name="Sood P."/>
        </authorList>
    </citation>
    <scope>NUCLEOTIDE SEQUENCE [LARGE SCALE GENOMIC DNA]</scope>
    <source>
        <strain evidence="1">WM001</strain>
    </source>
</reference>
<evidence type="ECO:0000313" key="1">
    <source>
        <dbReference type="EMBL" id="OMJ77820.1"/>
    </source>
</evidence>
<organism evidence="1 2">
    <name type="scientific">Stentor coeruleus</name>
    <dbReference type="NCBI Taxonomy" id="5963"/>
    <lineage>
        <taxon>Eukaryota</taxon>
        <taxon>Sar</taxon>
        <taxon>Alveolata</taxon>
        <taxon>Ciliophora</taxon>
        <taxon>Postciliodesmatophora</taxon>
        <taxon>Heterotrichea</taxon>
        <taxon>Heterotrichida</taxon>
        <taxon>Stentoridae</taxon>
        <taxon>Stentor</taxon>
    </lineage>
</organism>
<name>A0A1R2BM75_9CILI</name>
<dbReference type="EMBL" id="MPUH01000555">
    <property type="protein sequence ID" value="OMJ77820.1"/>
    <property type="molecule type" value="Genomic_DNA"/>
</dbReference>
<accession>A0A1R2BM75</accession>
<comment type="caution">
    <text evidence="1">The sequence shown here is derived from an EMBL/GenBank/DDBJ whole genome shotgun (WGS) entry which is preliminary data.</text>
</comment>
<dbReference type="AlphaFoldDB" id="A0A1R2BM75"/>
<gene>
    <name evidence="1" type="ORF">SteCoe_22525</name>
</gene>
<keyword evidence="2" id="KW-1185">Reference proteome</keyword>
<dbReference type="Proteomes" id="UP000187209">
    <property type="component" value="Unassembled WGS sequence"/>
</dbReference>